<gene>
    <name evidence="1" type="ORF">NDO55_09580</name>
</gene>
<keyword evidence="2" id="KW-1185">Reference proteome</keyword>
<accession>A0A9X2J476</accession>
<name>A0A9X2J476_9SPHN</name>
<evidence type="ECO:0000313" key="2">
    <source>
        <dbReference type="Proteomes" id="UP001155128"/>
    </source>
</evidence>
<sequence length="146" mass="15136">MKSPLLATGIAGAALALSSCGGGNNVAPVAMAPADMTQIGVNAFLWQAAVDTLSFAPLLQANSSDGIVLTDWYSSPGAPNERIKVTAAILDAQLRADAIRVTAIKQVNQNGNWVEAPVTAATVQKLEDIILTRARDIRRTTIAPAG</sequence>
<organism evidence="1 2">
    <name type="scientific">Sphingomicrobium sediminis</name>
    <dbReference type="NCBI Taxonomy" id="2950949"/>
    <lineage>
        <taxon>Bacteria</taxon>
        <taxon>Pseudomonadati</taxon>
        <taxon>Pseudomonadota</taxon>
        <taxon>Alphaproteobacteria</taxon>
        <taxon>Sphingomonadales</taxon>
        <taxon>Sphingomonadaceae</taxon>
        <taxon>Sphingomicrobium</taxon>
    </lineage>
</organism>
<dbReference type="AlphaFoldDB" id="A0A9X2J476"/>
<dbReference type="InterPro" id="IPR021959">
    <property type="entry name" value="DUF3576"/>
</dbReference>
<dbReference type="PROSITE" id="PS51257">
    <property type="entry name" value="PROKAR_LIPOPROTEIN"/>
    <property type="match status" value="1"/>
</dbReference>
<protein>
    <submittedName>
        <fullName evidence="1">DUF3576 domain-containing protein</fullName>
    </submittedName>
</protein>
<reference evidence="1" key="1">
    <citation type="submission" date="2022-06" db="EMBL/GenBank/DDBJ databases">
        <title>Sphingomicrobium sedimins sp. nov., a marine bacterium isolated from tidal flat.</title>
        <authorList>
            <person name="Kim C.-H."/>
            <person name="Yoo Y."/>
            <person name="Kim J.-J."/>
        </authorList>
    </citation>
    <scope>NUCLEOTIDE SEQUENCE</scope>
    <source>
        <strain evidence="1">GRR-S6-50</strain>
    </source>
</reference>
<dbReference type="RefSeq" id="WP_252114691.1">
    <property type="nucleotide sequence ID" value="NZ_JAMSHT010000001.1"/>
</dbReference>
<proteinExistence type="predicted"/>
<comment type="caution">
    <text evidence="1">The sequence shown here is derived from an EMBL/GenBank/DDBJ whole genome shotgun (WGS) entry which is preliminary data.</text>
</comment>
<dbReference type="EMBL" id="JAMSHT010000001">
    <property type="protein sequence ID" value="MCM8558071.1"/>
    <property type="molecule type" value="Genomic_DNA"/>
</dbReference>
<evidence type="ECO:0000313" key="1">
    <source>
        <dbReference type="EMBL" id="MCM8558071.1"/>
    </source>
</evidence>
<dbReference type="Pfam" id="PF12100">
    <property type="entry name" value="DUF3576"/>
    <property type="match status" value="1"/>
</dbReference>
<dbReference type="Proteomes" id="UP001155128">
    <property type="component" value="Unassembled WGS sequence"/>
</dbReference>